<protein>
    <submittedName>
        <fullName evidence="1">Uncharacterized protein</fullName>
    </submittedName>
</protein>
<dbReference type="EMBL" id="CP039354">
    <property type="protein sequence ID" value="QCE09302.1"/>
    <property type="molecule type" value="Genomic_DNA"/>
</dbReference>
<sequence length="64" mass="7310">MVAVVEWYRHVGEDRLVKRLLKAPQPSKAVCEKTQAEFLSSNLKGSLQDDNKVLLGLDFPEQKR</sequence>
<dbReference type="Proteomes" id="UP000501690">
    <property type="component" value="Linkage Group LG10"/>
</dbReference>
<gene>
    <name evidence="1" type="ORF">DEO72_LG10g521</name>
</gene>
<evidence type="ECO:0000313" key="1">
    <source>
        <dbReference type="EMBL" id="QCE09302.1"/>
    </source>
</evidence>
<reference evidence="1 2" key="1">
    <citation type="submission" date="2019-04" db="EMBL/GenBank/DDBJ databases">
        <title>An improved genome assembly and genetic linkage map for asparagus bean, Vigna unguiculata ssp. sesquipedialis.</title>
        <authorList>
            <person name="Xia Q."/>
            <person name="Zhang R."/>
            <person name="Dong Y."/>
        </authorList>
    </citation>
    <scope>NUCLEOTIDE SEQUENCE [LARGE SCALE GENOMIC DNA]</scope>
    <source>
        <tissue evidence="1">Leaf</tissue>
    </source>
</reference>
<dbReference type="AlphaFoldDB" id="A0A4D6N8R7"/>
<evidence type="ECO:0000313" key="2">
    <source>
        <dbReference type="Proteomes" id="UP000501690"/>
    </source>
</evidence>
<organism evidence="1 2">
    <name type="scientific">Vigna unguiculata</name>
    <name type="common">Cowpea</name>
    <dbReference type="NCBI Taxonomy" id="3917"/>
    <lineage>
        <taxon>Eukaryota</taxon>
        <taxon>Viridiplantae</taxon>
        <taxon>Streptophyta</taxon>
        <taxon>Embryophyta</taxon>
        <taxon>Tracheophyta</taxon>
        <taxon>Spermatophyta</taxon>
        <taxon>Magnoliopsida</taxon>
        <taxon>eudicotyledons</taxon>
        <taxon>Gunneridae</taxon>
        <taxon>Pentapetalae</taxon>
        <taxon>rosids</taxon>
        <taxon>fabids</taxon>
        <taxon>Fabales</taxon>
        <taxon>Fabaceae</taxon>
        <taxon>Papilionoideae</taxon>
        <taxon>50 kb inversion clade</taxon>
        <taxon>NPAAA clade</taxon>
        <taxon>indigoferoid/millettioid clade</taxon>
        <taxon>Phaseoleae</taxon>
        <taxon>Vigna</taxon>
    </lineage>
</organism>
<keyword evidence="2" id="KW-1185">Reference proteome</keyword>
<accession>A0A4D6N8R7</accession>
<proteinExistence type="predicted"/>
<name>A0A4D6N8R7_VIGUN</name>